<dbReference type="AlphaFoldDB" id="A0A842HZ53"/>
<dbReference type="PANTHER" id="PTHR42756:SF1">
    <property type="entry name" value="TRANSCRIPTIONAL REPRESSOR OF EMRAB OPERON"/>
    <property type="match status" value="1"/>
</dbReference>
<dbReference type="PROSITE" id="PS01117">
    <property type="entry name" value="HTH_MARR_1"/>
    <property type="match status" value="1"/>
</dbReference>
<evidence type="ECO:0000256" key="1">
    <source>
        <dbReference type="ARBA" id="ARBA00023015"/>
    </source>
</evidence>
<dbReference type="GO" id="GO:0003677">
    <property type="term" value="F:DNA binding"/>
    <property type="evidence" value="ECO:0007669"/>
    <property type="project" value="UniProtKB-KW"/>
</dbReference>
<dbReference type="Gene3D" id="1.10.10.10">
    <property type="entry name" value="Winged helix-like DNA-binding domain superfamily/Winged helix DNA-binding domain"/>
    <property type="match status" value="1"/>
</dbReference>
<dbReference type="GO" id="GO:0003700">
    <property type="term" value="F:DNA-binding transcription factor activity"/>
    <property type="evidence" value="ECO:0007669"/>
    <property type="project" value="InterPro"/>
</dbReference>
<dbReference type="Proteomes" id="UP000564378">
    <property type="component" value="Unassembled WGS sequence"/>
</dbReference>
<evidence type="ECO:0000256" key="2">
    <source>
        <dbReference type="ARBA" id="ARBA00023125"/>
    </source>
</evidence>
<dbReference type="EMBL" id="JACJVJ010000002">
    <property type="protein sequence ID" value="MBC2777797.1"/>
    <property type="molecule type" value="Genomic_DNA"/>
</dbReference>
<name>A0A842HZ53_9SPHN</name>
<organism evidence="5 6">
    <name type="scientific">Parasphingopyxis marina</name>
    <dbReference type="NCBI Taxonomy" id="2761622"/>
    <lineage>
        <taxon>Bacteria</taxon>
        <taxon>Pseudomonadati</taxon>
        <taxon>Pseudomonadota</taxon>
        <taxon>Alphaproteobacteria</taxon>
        <taxon>Sphingomonadales</taxon>
        <taxon>Sphingomonadaceae</taxon>
        <taxon>Parasphingopyxis</taxon>
    </lineage>
</organism>
<keyword evidence="6" id="KW-1185">Reference proteome</keyword>
<dbReference type="PANTHER" id="PTHR42756">
    <property type="entry name" value="TRANSCRIPTIONAL REGULATOR, MARR"/>
    <property type="match status" value="1"/>
</dbReference>
<gene>
    <name evidence="5" type="ORF">H6P80_09205</name>
</gene>
<accession>A0A842HZ53</accession>
<dbReference type="SMART" id="SM00347">
    <property type="entry name" value="HTH_MARR"/>
    <property type="match status" value="1"/>
</dbReference>
<keyword evidence="2" id="KW-0238">DNA-binding</keyword>
<reference evidence="5 6" key="1">
    <citation type="submission" date="2020-08" db="EMBL/GenBank/DDBJ databases">
        <title>Draft genome sequence of Parasphingopyxis sp. GrpM-11.</title>
        <authorList>
            <person name="Oh J."/>
            <person name="Roh D.-H."/>
        </authorList>
    </citation>
    <scope>NUCLEOTIDE SEQUENCE [LARGE SCALE GENOMIC DNA]</scope>
    <source>
        <strain evidence="5 6">GrpM-11</strain>
    </source>
</reference>
<dbReference type="InterPro" id="IPR023187">
    <property type="entry name" value="Tscrpt_reg_MarR-type_CS"/>
</dbReference>
<feature type="domain" description="HTH marR-type" evidence="4">
    <location>
        <begin position="1"/>
        <end position="120"/>
    </location>
</feature>
<evidence type="ECO:0000256" key="3">
    <source>
        <dbReference type="ARBA" id="ARBA00023163"/>
    </source>
</evidence>
<comment type="caution">
    <text evidence="5">The sequence shown here is derived from an EMBL/GenBank/DDBJ whole genome shotgun (WGS) entry which is preliminary data.</text>
</comment>
<evidence type="ECO:0000313" key="5">
    <source>
        <dbReference type="EMBL" id="MBC2777797.1"/>
    </source>
</evidence>
<protein>
    <submittedName>
        <fullName evidence="5">MarR family transcriptional regulator</fullName>
    </submittedName>
</protein>
<sequence>MRRGFNRRAAVLGTTREQWRVLVRLHRHGDDLRQIDLAEALEVEPITLCRMIDRLEEAGLVERRRDKKDRRAWRIHLTDKAQPIIDHLGTLFENFSDELLAGIAPADLAVTVATLERLRGNLASMDESERQAS</sequence>
<dbReference type="InterPro" id="IPR036390">
    <property type="entry name" value="WH_DNA-bd_sf"/>
</dbReference>
<proteinExistence type="predicted"/>
<keyword evidence="3" id="KW-0804">Transcription</keyword>
<dbReference type="PRINTS" id="PR00598">
    <property type="entry name" value="HTHMARR"/>
</dbReference>
<evidence type="ECO:0000259" key="4">
    <source>
        <dbReference type="PROSITE" id="PS50995"/>
    </source>
</evidence>
<dbReference type="SUPFAM" id="SSF46785">
    <property type="entry name" value="Winged helix' DNA-binding domain"/>
    <property type="match status" value="1"/>
</dbReference>
<dbReference type="InterPro" id="IPR000835">
    <property type="entry name" value="HTH_MarR-typ"/>
</dbReference>
<keyword evidence="1" id="KW-0805">Transcription regulation</keyword>
<evidence type="ECO:0000313" key="6">
    <source>
        <dbReference type="Proteomes" id="UP000564378"/>
    </source>
</evidence>
<dbReference type="PROSITE" id="PS50995">
    <property type="entry name" value="HTH_MARR_2"/>
    <property type="match status" value="1"/>
</dbReference>
<dbReference type="Pfam" id="PF01047">
    <property type="entry name" value="MarR"/>
    <property type="match status" value="1"/>
</dbReference>
<dbReference type="InterPro" id="IPR036388">
    <property type="entry name" value="WH-like_DNA-bd_sf"/>
</dbReference>